<evidence type="ECO:0000256" key="5">
    <source>
        <dbReference type="ARBA" id="ARBA00022617"/>
    </source>
</evidence>
<evidence type="ECO:0000313" key="14">
    <source>
        <dbReference type="EMBL" id="MDO2408766.1"/>
    </source>
</evidence>
<evidence type="ECO:0000256" key="2">
    <source>
        <dbReference type="ARBA" id="ARBA00008622"/>
    </source>
</evidence>
<evidence type="ECO:0000256" key="12">
    <source>
        <dbReference type="SAM" id="Phobius"/>
    </source>
</evidence>
<keyword evidence="15" id="KW-1185">Reference proteome</keyword>
<accession>A0ABT8T5C6</accession>
<feature type="transmembrane region" description="Helical" evidence="12">
    <location>
        <begin position="29"/>
        <end position="52"/>
    </location>
</feature>
<keyword evidence="9 12" id="KW-1133">Transmembrane helix</keyword>
<keyword evidence="8" id="KW-0249">Electron transport</keyword>
<feature type="transmembrane region" description="Helical" evidence="12">
    <location>
        <begin position="135"/>
        <end position="157"/>
    </location>
</feature>
<evidence type="ECO:0000313" key="15">
    <source>
        <dbReference type="Proteomes" id="UP001171111"/>
    </source>
</evidence>
<evidence type="ECO:0000259" key="13">
    <source>
        <dbReference type="Pfam" id="PF01292"/>
    </source>
</evidence>
<feature type="transmembrane region" description="Helical" evidence="12">
    <location>
        <begin position="72"/>
        <end position="90"/>
    </location>
</feature>
<dbReference type="Pfam" id="PF01292">
    <property type="entry name" value="Ni_hydr_CYTB"/>
    <property type="match status" value="1"/>
</dbReference>
<keyword evidence="6 12" id="KW-0812">Transmembrane</keyword>
<evidence type="ECO:0000256" key="3">
    <source>
        <dbReference type="ARBA" id="ARBA00022448"/>
    </source>
</evidence>
<organism evidence="14 15">
    <name type="scientific">Campylobacter magnus</name>
    <dbReference type="NCBI Taxonomy" id="3026462"/>
    <lineage>
        <taxon>Bacteria</taxon>
        <taxon>Pseudomonadati</taxon>
        <taxon>Campylobacterota</taxon>
        <taxon>Epsilonproteobacteria</taxon>
        <taxon>Campylobacterales</taxon>
        <taxon>Campylobacteraceae</taxon>
        <taxon>Campylobacter</taxon>
    </lineage>
</organism>
<comment type="subcellular location">
    <subcellularLocation>
        <location evidence="1">Cell membrane</location>
        <topology evidence="1">Multi-pass membrane protein</topology>
    </subcellularLocation>
</comment>
<keyword evidence="5" id="KW-0349">Heme</keyword>
<comment type="similarity">
    <text evidence="2">Belongs to the HupC/HyaC/HydC family.</text>
</comment>
<comment type="caution">
    <text evidence="14">The sequence shown here is derived from an EMBL/GenBank/DDBJ whole genome shotgun (WGS) entry which is preliminary data.</text>
</comment>
<dbReference type="PANTHER" id="PTHR30485:SF0">
    <property type="entry name" value="NI_FE-HYDROGENASE 1 B-TYPE CYTOCHROME SUBUNIT-RELATED"/>
    <property type="match status" value="1"/>
</dbReference>
<dbReference type="EMBL" id="JAULJQ010000001">
    <property type="protein sequence ID" value="MDO2408766.1"/>
    <property type="molecule type" value="Genomic_DNA"/>
</dbReference>
<feature type="transmembrane region" description="Helical" evidence="12">
    <location>
        <begin position="191"/>
        <end position="212"/>
    </location>
</feature>
<dbReference type="PANTHER" id="PTHR30485">
    <property type="entry name" value="NI/FE-HYDROGENASE 1 B-TYPE CYTOCHROME SUBUNIT"/>
    <property type="match status" value="1"/>
</dbReference>
<feature type="domain" description="Cytochrome b561 bacterial/Ni-hydrogenase" evidence="13">
    <location>
        <begin position="20"/>
        <end position="225"/>
    </location>
</feature>
<reference evidence="14 15" key="1">
    <citation type="submission" date="2023-06" db="EMBL/GenBank/DDBJ databases">
        <title>Campylobacter magnum sp. nov., isolated from cecal contents of domestic pigs (Sus scrofa domesticus).</title>
        <authorList>
            <person name="Papic B."/>
            <person name="Gruntar I."/>
        </authorList>
    </citation>
    <scope>NUCLEOTIDE SEQUENCE [LARGE SCALE GENOMIC DNA]</scope>
    <source>
        <strain evidence="15">34484-21</strain>
    </source>
</reference>
<keyword evidence="11 12" id="KW-0472">Membrane</keyword>
<evidence type="ECO:0000256" key="7">
    <source>
        <dbReference type="ARBA" id="ARBA00022723"/>
    </source>
</evidence>
<keyword evidence="4" id="KW-1003">Cell membrane</keyword>
<evidence type="ECO:0000256" key="8">
    <source>
        <dbReference type="ARBA" id="ARBA00022982"/>
    </source>
</evidence>
<dbReference type="InterPro" id="IPR051542">
    <property type="entry name" value="Hydrogenase_cytochrome"/>
</dbReference>
<evidence type="ECO:0000256" key="4">
    <source>
        <dbReference type="ARBA" id="ARBA00022475"/>
    </source>
</evidence>
<protein>
    <submittedName>
        <fullName evidence="14">Ni/Fe-hydrogenase, b-type cytochrome subunit</fullName>
    </submittedName>
</protein>
<evidence type="ECO:0000256" key="1">
    <source>
        <dbReference type="ARBA" id="ARBA00004651"/>
    </source>
</evidence>
<dbReference type="PRINTS" id="PR00161">
    <property type="entry name" value="NIHGNASECYTB"/>
</dbReference>
<dbReference type="Proteomes" id="UP001171111">
    <property type="component" value="Unassembled WGS sequence"/>
</dbReference>
<evidence type="ECO:0000256" key="10">
    <source>
        <dbReference type="ARBA" id="ARBA00023004"/>
    </source>
</evidence>
<dbReference type="RefSeq" id="WP_302243504.1">
    <property type="nucleotide sequence ID" value="NZ_JAULJQ010000001.1"/>
</dbReference>
<dbReference type="SUPFAM" id="SSF81342">
    <property type="entry name" value="Transmembrane di-heme cytochromes"/>
    <property type="match status" value="1"/>
</dbReference>
<evidence type="ECO:0000256" key="11">
    <source>
        <dbReference type="ARBA" id="ARBA00023136"/>
    </source>
</evidence>
<dbReference type="InterPro" id="IPR000516">
    <property type="entry name" value="Ni-dep_Hydgase_cyt-B"/>
</dbReference>
<evidence type="ECO:0000256" key="9">
    <source>
        <dbReference type="ARBA" id="ARBA00022989"/>
    </source>
</evidence>
<evidence type="ECO:0000256" key="6">
    <source>
        <dbReference type="ARBA" id="ARBA00022692"/>
    </source>
</evidence>
<sequence>MKEVYKHGSGENNREAVYEFSIGLRFTHWVRAISIIVLTVSGLYIAYVFAAPVVTGEPTNFMNAKWRAVHEVAGFILLGCLIFKSYLFFFDRKSHGERVSIKDSFNIKTWVAQIKYYLFVGEHPHLKGVYNPLQFISYVVFYLLMIGLCLTGFILYANSYHEGFGGLIYECMRSFEAMFGGLANVRQIHHILTWAVVIFVCVHIYMAVFNAIKGRDGGMDAIFSGYKFIKDGKRT</sequence>
<keyword evidence="3" id="KW-0813">Transport</keyword>
<gene>
    <name evidence="14" type="primary">cybH</name>
    <name evidence="14" type="ORF">Q2362_01450</name>
</gene>
<keyword evidence="7" id="KW-0479">Metal-binding</keyword>
<dbReference type="NCBIfam" id="TIGR02125">
    <property type="entry name" value="CytB-hydogenase"/>
    <property type="match status" value="1"/>
</dbReference>
<keyword evidence="10" id="KW-0408">Iron</keyword>
<dbReference type="InterPro" id="IPR016174">
    <property type="entry name" value="Di-haem_cyt_TM"/>
</dbReference>
<dbReference type="InterPro" id="IPR011577">
    <property type="entry name" value="Cyt_b561_bac/Ni-Hgenase"/>
</dbReference>
<name>A0ABT8T5C6_9BACT</name>
<dbReference type="Gene3D" id="1.20.950.20">
    <property type="entry name" value="Transmembrane di-heme cytochromes, Chain C"/>
    <property type="match status" value="1"/>
</dbReference>
<proteinExistence type="inferred from homology"/>